<accession>A0A250WYK8</accession>
<evidence type="ECO:0000256" key="3">
    <source>
        <dbReference type="ARBA" id="ARBA00022692"/>
    </source>
</evidence>
<dbReference type="PANTHER" id="PTHR10057">
    <property type="entry name" value="PERIPHERAL-TYPE BENZODIAZEPINE RECEPTOR"/>
    <property type="match status" value="1"/>
</dbReference>
<feature type="transmembrane region" description="Helical" evidence="6">
    <location>
        <begin position="43"/>
        <end position="64"/>
    </location>
</feature>
<evidence type="ECO:0008006" key="9">
    <source>
        <dbReference type="Google" id="ProtNLM"/>
    </source>
</evidence>
<keyword evidence="4 6" id="KW-1133">Transmembrane helix</keyword>
<organism evidence="7 8">
    <name type="scientific">Chlamydomonas eustigma</name>
    <dbReference type="NCBI Taxonomy" id="1157962"/>
    <lineage>
        <taxon>Eukaryota</taxon>
        <taxon>Viridiplantae</taxon>
        <taxon>Chlorophyta</taxon>
        <taxon>core chlorophytes</taxon>
        <taxon>Chlorophyceae</taxon>
        <taxon>CS clade</taxon>
        <taxon>Chlamydomonadales</taxon>
        <taxon>Chlamydomonadaceae</taxon>
        <taxon>Chlamydomonas</taxon>
    </lineage>
</organism>
<dbReference type="OrthoDB" id="8841220at2759"/>
<comment type="similarity">
    <text evidence="2">Belongs to the TspO/BZRP family.</text>
</comment>
<dbReference type="InterPro" id="IPR004307">
    <property type="entry name" value="TspO_MBR"/>
</dbReference>
<feature type="transmembrane region" description="Helical" evidence="6">
    <location>
        <begin position="76"/>
        <end position="94"/>
    </location>
</feature>
<dbReference type="AlphaFoldDB" id="A0A250WYK8"/>
<evidence type="ECO:0000256" key="6">
    <source>
        <dbReference type="SAM" id="Phobius"/>
    </source>
</evidence>
<dbReference type="Gene3D" id="1.20.1260.100">
    <property type="entry name" value="TspO/MBR protein"/>
    <property type="match status" value="1"/>
</dbReference>
<protein>
    <recommendedName>
        <fullName evidence="9">TspO/MBR-related protein</fullName>
    </recommendedName>
</protein>
<keyword evidence="5 6" id="KW-0472">Membrane</keyword>
<gene>
    <name evidence="7" type="ORF">CEUSTIGMA_g3222.t1</name>
</gene>
<proteinExistence type="inferred from homology"/>
<dbReference type="InterPro" id="IPR038330">
    <property type="entry name" value="TspO/MBR-related_sf"/>
</dbReference>
<keyword evidence="3 6" id="KW-0812">Transmembrane</keyword>
<evidence type="ECO:0000313" key="8">
    <source>
        <dbReference type="Proteomes" id="UP000232323"/>
    </source>
</evidence>
<reference evidence="7 8" key="1">
    <citation type="submission" date="2017-08" db="EMBL/GenBank/DDBJ databases">
        <title>Acidophilic green algal genome provides insights into adaptation to an acidic environment.</title>
        <authorList>
            <person name="Hirooka S."/>
            <person name="Hirose Y."/>
            <person name="Kanesaki Y."/>
            <person name="Higuchi S."/>
            <person name="Fujiwara T."/>
            <person name="Onuma R."/>
            <person name="Era A."/>
            <person name="Ohbayashi R."/>
            <person name="Uzuka A."/>
            <person name="Nozaki H."/>
            <person name="Yoshikawa H."/>
            <person name="Miyagishima S.Y."/>
        </authorList>
    </citation>
    <scope>NUCLEOTIDE SEQUENCE [LARGE SCALE GENOMIC DNA]</scope>
    <source>
        <strain evidence="7 8">NIES-2499</strain>
    </source>
</reference>
<evidence type="ECO:0000313" key="7">
    <source>
        <dbReference type="EMBL" id="GAX75779.1"/>
    </source>
</evidence>
<dbReference type="Proteomes" id="UP000232323">
    <property type="component" value="Unassembled WGS sequence"/>
</dbReference>
<evidence type="ECO:0000256" key="2">
    <source>
        <dbReference type="ARBA" id="ARBA00007524"/>
    </source>
</evidence>
<dbReference type="GO" id="GO:0033013">
    <property type="term" value="P:tetrapyrrole metabolic process"/>
    <property type="evidence" value="ECO:0007669"/>
    <property type="project" value="UniProtKB-ARBA"/>
</dbReference>
<evidence type="ECO:0000256" key="1">
    <source>
        <dbReference type="ARBA" id="ARBA00004141"/>
    </source>
</evidence>
<name>A0A250WYK8_9CHLO</name>
<dbReference type="GO" id="GO:0016020">
    <property type="term" value="C:membrane"/>
    <property type="evidence" value="ECO:0007669"/>
    <property type="project" value="UniProtKB-SubCell"/>
</dbReference>
<dbReference type="EMBL" id="BEGY01000014">
    <property type="protein sequence ID" value="GAX75779.1"/>
    <property type="molecule type" value="Genomic_DNA"/>
</dbReference>
<dbReference type="FunFam" id="1.20.1260.100:FF:000001">
    <property type="entry name" value="translocator protein 2"/>
    <property type="match status" value="1"/>
</dbReference>
<dbReference type="PANTHER" id="PTHR10057:SF0">
    <property type="entry name" value="TRANSLOCATOR PROTEIN"/>
    <property type="match status" value="1"/>
</dbReference>
<comment type="subcellular location">
    <subcellularLocation>
        <location evidence="1">Membrane</location>
        <topology evidence="1">Multi-pass membrane protein</topology>
    </subcellularLocation>
</comment>
<keyword evidence="8" id="KW-1185">Reference proteome</keyword>
<dbReference type="STRING" id="1157962.A0A250WYK8"/>
<sequence>MFGLLVAISAPLLAGFVGSILTRKEIKNWYTKIKKPSWTPPNWLFGPVWGVLYISQGVASWLVWRERAKQKVLLPLLLYGQQLLLNLVWTPIFFTLHRPLWAAIDSAGILAVGTAATVTMSRVAGPAKILPLMTPYLAWIGFATALAADIAVKNPQAHLIKATSTTSTHAPAVSSDVVESKK</sequence>
<dbReference type="CDD" id="cd15904">
    <property type="entry name" value="TSPO_MBR"/>
    <property type="match status" value="1"/>
</dbReference>
<evidence type="ECO:0000256" key="4">
    <source>
        <dbReference type="ARBA" id="ARBA00022989"/>
    </source>
</evidence>
<dbReference type="Pfam" id="PF03073">
    <property type="entry name" value="TspO_MBR"/>
    <property type="match status" value="1"/>
</dbReference>
<dbReference type="PIRSF" id="PIRSF005859">
    <property type="entry name" value="PBR"/>
    <property type="match status" value="1"/>
</dbReference>
<comment type="caution">
    <text evidence="7">The sequence shown here is derived from an EMBL/GenBank/DDBJ whole genome shotgun (WGS) entry which is preliminary data.</text>
</comment>
<evidence type="ECO:0000256" key="5">
    <source>
        <dbReference type="ARBA" id="ARBA00023136"/>
    </source>
</evidence>
<feature type="transmembrane region" description="Helical" evidence="6">
    <location>
        <begin position="132"/>
        <end position="152"/>
    </location>
</feature>